<feature type="region of interest" description="Disordered" evidence="1">
    <location>
        <begin position="281"/>
        <end position="306"/>
    </location>
</feature>
<feature type="compositionally biased region" description="Basic and acidic residues" evidence="1">
    <location>
        <begin position="371"/>
        <end position="380"/>
    </location>
</feature>
<dbReference type="AlphaFoldDB" id="A0A4Y2U213"/>
<protein>
    <submittedName>
        <fullName evidence="2">Uncharacterized protein</fullName>
    </submittedName>
</protein>
<name>A0A4Y2U213_ARAVE</name>
<proteinExistence type="predicted"/>
<feature type="compositionally biased region" description="Low complexity" evidence="1">
    <location>
        <begin position="64"/>
        <end position="76"/>
    </location>
</feature>
<feature type="compositionally biased region" description="Basic and acidic residues" evidence="1">
    <location>
        <begin position="132"/>
        <end position="148"/>
    </location>
</feature>
<evidence type="ECO:0000313" key="3">
    <source>
        <dbReference type="Proteomes" id="UP000499080"/>
    </source>
</evidence>
<accession>A0A4Y2U213</accession>
<dbReference type="Proteomes" id="UP000499080">
    <property type="component" value="Unassembled WGS sequence"/>
</dbReference>
<feature type="compositionally biased region" description="Basic and acidic residues" evidence="1">
    <location>
        <begin position="102"/>
        <end position="111"/>
    </location>
</feature>
<keyword evidence="3" id="KW-1185">Reference proteome</keyword>
<comment type="caution">
    <text evidence="2">The sequence shown here is derived from an EMBL/GenBank/DDBJ whole genome shotgun (WGS) entry which is preliminary data.</text>
</comment>
<gene>
    <name evidence="2" type="ORF">AVEN_150295_1</name>
</gene>
<feature type="compositionally biased region" description="Polar residues" evidence="1">
    <location>
        <begin position="156"/>
        <end position="170"/>
    </location>
</feature>
<feature type="compositionally biased region" description="Basic and acidic residues" evidence="1">
    <location>
        <begin position="388"/>
        <end position="401"/>
    </location>
</feature>
<feature type="region of interest" description="Disordered" evidence="1">
    <location>
        <begin position="357"/>
        <end position="401"/>
    </location>
</feature>
<feature type="region of interest" description="Disordered" evidence="1">
    <location>
        <begin position="64"/>
        <end position="170"/>
    </location>
</feature>
<evidence type="ECO:0000313" key="2">
    <source>
        <dbReference type="EMBL" id="GBO07039.1"/>
    </source>
</evidence>
<evidence type="ECO:0000256" key="1">
    <source>
        <dbReference type="SAM" id="MobiDB-lite"/>
    </source>
</evidence>
<reference evidence="2 3" key="1">
    <citation type="journal article" date="2019" name="Sci. Rep.">
        <title>Orb-weaving spider Araneus ventricosus genome elucidates the spidroin gene catalogue.</title>
        <authorList>
            <person name="Kono N."/>
            <person name="Nakamura H."/>
            <person name="Ohtoshi R."/>
            <person name="Moran D.A.P."/>
            <person name="Shinohara A."/>
            <person name="Yoshida Y."/>
            <person name="Fujiwara M."/>
            <person name="Mori M."/>
            <person name="Tomita M."/>
            <person name="Arakawa K."/>
        </authorList>
    </citation>
    <scope>NUCLEOTIDE SEQUENCE [LARGE SCALE GENOMIC DNA]</scope>
</reference>
<dbReference type="EMBL" id="BGPR01033184">
    <property type="protein sequence ID" value="GBO07039.1"/>
    <property type="molecule type" value="Genomic_DNA"/>
</dbReference>
<organism evidence="2 3">
    <name type="scientific">Araneus ventricosus</name>
    <name type="common">Orbweaver spider</name>
    <name type="synonym">Epeira ventricosa</name>
    <dbReference type="NCBI Taxonomy" id="182803"/>
    <lineage>
        <taxon>Eukaryota</taxon>
        <taxon>Metazoa</taxon>
        <taxon>Ecdysozoa</taxon>
        <taxon>Arthropoda</taxon>
        <taxon>Chelicerata</taxon>
        <taxon>Arachnida</taxon>
        <taxon>Araneae</taxon>
        <taxon>Araneomorphae</taxon>
        <taxon>Entelegynae</taxon>
        <taxon>Araneoidea</taxon>
        <taxon>Araneidae</taxon>
        <taxon>Araneus</taxon>
    </lineage>
</organism>
<sequence length="645" mass="71098">MDTNRYYFPNVIEDDTLSILAIQAKELLQQNDNIVRIFQVNNELLYGHSPRQVLFLMKQNNKSIFSSSPSPESNPSDAKSYQGSSTPVTRNPDTSNRPRRHLPLEDAEKKVYHSATLEPSTPVRRQTVIVGPKDESILIPSIDKRATSDEQFASPIGSTGSPEAGTQESPRSAEIAKMTANLTMAEKELGSPAKVVGNIDASRQESPRSSEVSMMTASLAMAEKELGSPAKDSISHTEGMVKISKPTIIGSETPSPAKRSKICSISAFDIKEFASPAEKVRMADSSPENTEAIVSPIPGDKTNISPIEASKGIARGERKRKSLSPGKSITLFRSIPRVIHLTGEAEIDIEVSCDLEDNVSPSTSRSSSADYKSDSIKENIKNPVVGESKTETSPKTLERYLRPSERAISISSSRSISGTSSPVSDDDVFAGKYSSDIPSIVATATRDRSCKSESSSTDIETDPFSLKLTIQKFNTLLGLRDQVVEKMFCSLLSFQNGIQFLSSYVHNVANTVLKIGAPDKEYSTQELKETVSAASVLALKLVNKLKSWKTDVDFDVNTWHKCLKQIQQLKAQYEPLLTNEGEPAITLEVVQVYEYEIKAIWKRMDDMIMIGDSRRVLFSQIAHDLEKFMKMFVKCLILVGILQPR</sequence>
<feature type="compositionally biased region" description="Polar residues" evidence="1">
    <location>
        <begin position="77"/>
        <end position="95"/>
    </location>
</feature>